<dbReference type="InterPro" id="IPR023299">
    <property type="entry name" value="ATPase_P-typ_cyto_dom_N"/>
</dbReference>
<dbReference type="Pfam" id="PF00702">
    <property type="entry name" value="Hydrolase"/>
    <property type="match status" value="1"/>
</dbReference>
<dbReference type="InterPro" id="IPR023298">
    <property type="entry name" value="ATPase_P-typ_TM_dom_sf"/>
</dbReference>
<dbReference type="InterPro" id="IPR036412">
    <property type="entry name" value="HAD-like_sf"/>
</dbReference>
<feature type="transmembrane region" description="Helical" evidence="11">
    <location>
        <begin position="421"/>
        <end position="446"/>
    </location>
</feature>
<evidence type="ECO:0000256" key="10">
    <source>
        <dbReference type="ARBA" id="ARBA00023136"/>
    </source>
</evidence>
<dbReference type="GO" id="GO:0046872">
    <property type="term" value="F:metal ion binding"/>
    <property type="evidence" value="ECO:0007669"/>
    <property type="project" value="UniProtKB-KW"/>
</dbReference>
<name>A0A178IIR6_9BACT</name>
<sequence>MSENPSADTKDPGTWGEALVRFLREQPGLEAVRVNPEERTVKVATLGEVDEALLRSRLAETLAAFDRQGGGAGTARAAGYNVTREGATTEVAGKTCETAPRFWQWREYTWAGVEREDEHGDSHGHHGHEHDRAEDHGHAHGGHGHGEGEWRVLAGFAAVCGVCGLAGFLAERLGAGPWWLARALYGVALAAGGWDAVKDSWENIRIRKLDIHFLMLAVAVGAVCIGAWSEAVLLLFLFSSAEAMENYAMERTRNEVNALLKSAPKTALLVLPGGGEREVPVEELGIGDRARVKPGDAFPADGVVVRGRSASDESALTGESAPVEKEAGAQVFSGTINLWGAVDFEVRRLAAESTLQKIIRLIQTAQKLRAPSERFTDRFGGRYTLFVLGVCTVMFLVWWLGFGLPAFANAQGARPAFYRAMTLLVVMSPCALVLSIPSAILAAIAWGARHGVLFRGGAGIERLAGVDVVALDKTGTLTTGELAVVGHESFPPGREREVLELACALEANSQHPLARAITRHARAEGVREREAEKFQSLTGRGVRGNVDGAQVLLGRRELLEHGPLADWARSLPPPPPELSEVWVIGGEVVGRILLRDQIRMESRATLQALREAGLHTVMLTGDRRQAAENVARELGLDEVRAGLAPEDKVAAIQGFREAGRRVAMVGDGVNDAPCLAAADVSMAMGARGSDAALEQAEVILMHDRIENVLAAFRLSRRARSVIRQNLAISLGVVLLMALASIAGVVPLSLGVLAHEGSTVVVCLNSLRLLFGGGK</sequence>
<dbReference type="NCBIfam" id="TIGR01525">
    <property type="entry name" value="ATPase-IB_hvy"/>
    <property type="match status" value="1"/>
</dbReference>
<dbReference type="InterPro" id="IPR023214">
    <property type="entry name" value="HAD_sf"/>
</dbReference>
<evidence type="ECO:0000313" key="14">
    <source>
        <dbReference type="EMBL" id="OAM89658.1"/>
    </source>
</evidence>
<dbReference type="GO" id="GO:0005886">
    <property type="term" value="C:plasma membrane"/>
    <property type="evidence" value="ECO:0007669"/>
    <property type="project" value="UniProtKB-SubCell"/>
</dbReference>
<gene>
    <name evidence="14" type="ORF">AW736_08510</name>
</gene>
<feature type="transmembrane region" description="Helical" evidence="11">
    <location>
        <begin position="383"/>
        <end position="401"/>
    </location>
</feature>
<evidence type="ECO:0000313" key="15">
    <source>
        <dbReference type="Proteomes" id="UP000078486"/>
    </source>
</evidence>
<feature type="domain" description="P-type ATPase A" evidence="13">
    <location>
        <begin position="264"/>
        <end position="363"/>
    </location>
</feature>
<organism evidence="14 15">
    <name type="scientific">Termitidicoccus mucosus</name>
    <dbReference type="NCBI Taxonomy" id="1184151"/>
    <lineage>
        <taxon>Bacteria</taxon>
        <taxon>Pseudomonadati</taxon>
        <taxon>Verrucomicrobiota</taxon>
        <taxon>Opitutia</taxon>
        <taxon>Opitutales</taxon>
        <taxon>Opitutaceae</taxon>
        <taxon>Termitidicoccus</taxon>
    </lineage>
</organism>
<dbReference type="AlphaFoldDB" id="A0A178IIR6"/>
<keyword evidence="7" id="KW-0460">Magnesium</keyword>
<keyword evidence="6 11" id="KW-0067">ATP-binding</keyword>
<evidence type="ECO:0000256" key="6">
    <source>
        <dbReference type="ARBA" id="ARBA00022840"/>
    </source>
</evidence>
<evidence type="ECO:0000256" key="12">
    <source>
        <dbReference type="SAM" id="MobiDB-lite"/>
    </source>
</evidence>
<keyword evidence="9 11" id="KW-1133">Transmembrane helix</keyword>
<dbReference type="PANTHER" id="PTHR43079:SF1">
    <property type="entry name" value="CADMIUM_ZINC-TRANSPORTING ATPASE HMA1, CHLOROPLASTIC-RELATED"/>
    <property type="match status" value="1"/>
</dbReference>
<protein>
    <submittedName>
        <fullName evidence="14">ATPase</fullName>
    </submittedName>
</protein>
<feature type="transmembrane region" description="Helical" evidence="11">
    <location>
        <begin position="211"/>
        <end position="238"/>
    </location>
</feature>
<feature type="transmembrane region" description="Helical" evidence="11">
    <location>
        <begin position="726"/>
        <end position="745"/>
    </location>
</feature>
<dbReference type="SUPFAM" id="SSF56784">
    <property type="entry name" value="HAD-like"/>
    <property type="match status" value="1"/>
</dbReference>
<proteinExistence type="inferred from homology"/>
<feature type="region of interest" description="Disordered" evidence="12">
    <location>
        <begin position="116"/>
        <end position="145"/>
    </location>
</feature>
<evidence type="ECO:0000256" key="4">
    <source>
        <dbReference type="ARBA" id="ARBA00022723"/>
    </source>
</evidence>
<evidence type="ECO:0000256" key="5">
    <source>
        <dbReference type="ARBA" id="ARBA00022741"/>
    </source>
</evidence>
<dbReference type="GO" id="GO:0016887">
    <property type="term" value="F:ATP hydrolysis activity"/>
    <property type="evidence" value="ECO:0007669"/>
    <property type="project" value="InterPro"/>
</dbReference>
<dbReference type="PRINTS" id="PR00119">
    <property type="entry name" value="CATATPASE"/>
</dbReference>
<dbReference type="InterPro" id="IPR051949">
    <property type="entry name" value="Cation_Transport_ATPase"/>
</dbReference>
<keyword evidence="15" id="KW-1185">Reference proteome</keyword>
<evidence type="ECO:0000256" key="2">
    <source>
        <dbReference type="ARBA" id="ARBA00006024"/>
    </source>
</evidence>
<dbReference type="RefSeq" id="WP_068769903.1">
    <property type="nucleotide sequence ID" value="NZ_CP109796.1"/>
</dbReference>
<dbReference type="InterPro" id="IPR059000">
    <property type="entry name" value="ATPase_P-type_domA"/>
</dbReference>
<dbReference type="GO" id="GO:0005524">
    <property type="term" value="F:ATP binding"/>
    <property type="evidence" value="ECO:0007669"/>
    <property type="project" value="UniProtKB-UniRule"/>
</dbReference>
<dbReference type="InterPro" id="IPR018303">
    <property type="entry name" value="ATPase_P-typ_P_site"/>
</dbReference>
<dbReference type="Proteomes" id="UP000078486">
    <property type="component" value="Unassembled WGS sequence"/>
</dbReference>
<reference evidence="14 15" key="1">
    <citation type="submission" date="2016-01" db="EMBL/GenBank/DDBJ databases">
        <title>High potential of lignocellulose degradation of a new Verrucomicrobia species.</title>
        <authorList>
            <person name="Wang Y."/>
            <person name="Shi Y."/>
            <person name="Qiu Z."/>
            <person name="Liu S."/>
            <person name="Yang H."/>
        </authorList>
    </citation>
    <scope>NUCLEOTIDE SEQUENCE [LARGE SCALE GENOMIC DNA]</scope>
    <source>
        <strain evidence="14 15">TSB47</strain>
    </source>
</reference>
<evidence type="ECO:0000256" key="1">
    <source>
        <dbReference type="ARBA" id="ARBA00004141"/>
    </source>
</evidence>
<dbReference type="FunFam" id="2.70.150.10:FF:000002">
    <property type="entry name" value="Copper-transporting ATPase 1, putative"/>
    <property type="match status" value="1"/>
</dbReference>
<keyword evidence="10 11" id="KW-0472">Membrane</keyword>
<dbReference type="OrthoDB" id="199028at2"/>
<dbReference type="EMBL" id="LRRQ01000083">
    <property type="protein sequence ID" value="OAM89658.1"/>
    <property type="molecule type" value="Genomic_DNA"/>
</dbReference>
<dbReference type="PROSITE" id="PS00154">
    <property type="entry name" value="ATPASE_E1_E2"/>
    <property type="match status" value="1"/>
</dbReference>
<dbReference type="PRINTS" id="PR00941">
    <property type="entry name" value="CDATPASE"/>
</dbReference>
<dbReference type="PANTHER" id="PTHR43079">
    <property type="entry name" value="PROBABLE CADMIUM/ZINC-TRANSPORTING ATPASE HMA1"/>
    <property type="match status" value="1"/>
</dbReference>
<evidence type="ECO:0000256" key="8">
    <source>
        <dbReference type="ARBA" id="ARBA00022967"/>
    </source>
</evidence>
<dbReference type="SUPFAM" id="SSF81665">
    <property type="entry name" value="Calcium ATPase, transmembrane domain M"/>
    <property type="match status" value="1"/>
</dbReference>
<keyword evidence="8" id="KW-1278">Translocase</keyword>
<dbReference type="NCBIfam" id="TIGR01494">
    <property type="entry name" value="ATPase_P-type"/>
    <property type="match status" value="1"/>
</dbReference>
<evidence type="ECO:0000256" key="9">
    <source>
        <dbReference type="ARBA" id="ARBA00022989"/>
    </source>
</evidence>
<dbReference type="Gene3D" id="2.70.150.10">
    <property type="entry name" value="Calcium-transporting ATPase, cytoplasmic transduction domain A"/>
    <property type="match status" value="1"/>
</dbReference>
<accession>A0A178IIR6</accession>
<dbReference type="Pfam" id="PF00122">
    <property type="entry name" value="E1-E2_ATPase"/>
    <property type="match status" value="1"/>
</dbReference>
<dbReference type="STRING" id="1184151.AW736_08510"/>
<dbReference type="InterPro" id="IPR001757">
    <property type="entry name" value="P_typ_ATPase"/>
</dbReference>
<dbReference type="GO" id="GO:0019829">
    <property type="term" value="F:ATPase-coupled monoatomic cation transmembrane transporter activity"/>
    <property type="evidence" value="ECO:0007669"/>
    <property type="project" value="InterPro"/>
</dbReference>
<dbReference type="InterPro" id="IPR027256">
    <property type="entry name" value="P-typ_ATPase_IB"/>
</dbReference>
<comment type="subcellular location">
    <subcellularLocation>
        <location evidence="11">Cell membrane</location>
    </subcellularLocation>
    <subcellularLocation>
        <location evidence="1">Membrane</location>
        <topology evidence="1">Multi-pass membrane protein</topology>
    </subcellularLocation>
</comment>
<keyword evidence="11" id="KW-1003">Cell membrane</keyword>
<keyword evidence="4 11" id="KW-0479">Metal-binding</keyword>
<keyword evidence="3 11" id="KW-0812">Transmembrane</keyword>
<dbReference type="Gene3D" id="3.40.50.1000">
    <property type="entry name" value="HAD superfamily/HAD-like"/>
    <property type="match status" value="1"/>
</dbReference>
<evidence type="ECO:0000256" key="7">
    <source>
        <dbReference type="ARBA" id="ARBA00022842"/>
    </source>
</evidence>
<dbReference type="GO" id="GO:0030001">
    <property type="term" value="P:metal ion transport"/>
    <property type="evidence" value="ECO:0007669"/>
    <property type="project" value="UniProtKB-ARBA"/>
</dbReference>
<dbReference type="SUPFAM" id="SSF81653">
    <property type="entry name" value="Calcium ATPase, transduction domain A"/>
    <property type="match status" value="1"/>
</dbReference>
<evidence type="ECO:0000259" key="13">
    <source>
        <dbReference type="Pfam" id="PF00122"/>
    </source>
</evidence>
<dbReference type="InterPro" id="IPR008250">
    <property type="entry name" value="ATPase_P-typ_transduc_dom_A_sf"/>
</dbReference>
<evidence type="ECO:0000256" key="11">
    <source>
        <dbReference type="RuleBase" id="RU362081"/>
    </source>
</evidence>
<comment type="similarity">
    <text evidence="2 11">Belongs to the cation transport ATPase (P-type) (TC 3.A.3) family. Type IB subfamily.</text>
</comment>
<comment type="caution">
    <text evidence="14">The sequence shown here is derived from an EMBL/GenBank/DDBJ whole genome shotgun (WGS) entry which is preliminary data.</text>
</comment>
<dbReference type="Gene3D" id="3.40.1110.10">
    <property type="entry name" value="Calcium-transporting ATPase, cytoplasmic domain N"/>
    <property type="match status" value="1"/>
</dbReference>
<evidence type="ECO:0000256" key="3">
    <source>
        <dbReference type="ARBA" id="ARBA00022692"/>
    </source>
</evidence>
<keyword evidence="5 11" id="KW-0547">Nucleotide-binding</keyword>